<accession>A0A9D9EPF4</accession>
<keyword evidence="4 8" id="KW-1003">Cell membrane</keyword>
<feature type="transmembrane region" description="Helical" evidence="8">
    <location>
        <begin position="419"/>
        <end position="439"/>
    </location>
</feature>
<feature type="transmembrane region" description="Helical" evidence="8">
    <location>
        <begin position="61"/>
        <end position="86"/>
    </location>
</feature>
<evidence type="ECO:0000313" key="9">
    <source>
        <dbReference type="EMBL" id="MBO8450653.1"/>
    </source>
</evidence>
<dbReference type="Gene3D" id="1.20.1740.10">
    <property type="entry name" value="Amino acid/polyamine transporter I"/>
    <property type="match status" value="1"/>
</dbReference>
<evidence type="ECO:0000256" key="6">
    <source>
        <dbReference type="ARBA" id="ARBA00022989"/>
    </source>
</evidence>
<reference evidence="9" key="2">
    <citation type="journal article" date="2021" name="PeerJ">
        <title>Extensive microbial diversity within the chicken gut microbiome revealed by metagenomics and culture.</title>
        <authorList>
            <person name="Gilroy R."/>
            <person name="Ravi A."/>
            <person name="Getino M."/>
            <person name="Pursley I."/>
            <person name="Horton D.L."/>
            <person name="Alikhan N.F."/>
            <person name="Baker D."/>
            <person name="Gharbi K."/>
            <person name="Hall N."/>
            <person name="Watson M."/>
            <person name="Adriaenssens E.M."/>
            <person name="Foster-Nyarko E."/>
            <person name="Jarju S."/>
            <person name="Secka A."/>
            <person name="Antonio M."/>
            <person name="Oren A."/>
            <person name="Chaudhuri R.R."/>
            <person name="La Ragione R."/>
            <person name="Hildebrand F."/>
            <person name="Pallen M.J."/>
        </authorList>
    </citation>
    <scope>NUCLEOTIDE SEQUENCE</scope>
    <source>
        <strain evidence="9">B3-4054</strain>
    </source>
</reference>
<dbReference type="PRINTS" id="PR00175">
    <property type="entry name" value="NAALASMPORT"/>
</dbReference>
<dbReference type="AlphaFoldDB" id="A0A9D9EPF4"/>
<evidence type="ECO:0000256" key="4">
    <source>
        <dbReference type="ARBA" id="ARBA00022475"/>
    </source>
</evidence>
<evidence type="ECO:0000256" key="8">
    <source>
        <dbReference type="RuleBase" id="RU363064"/>
    </source>
</evidence>
<reference evidence="9" key="1">
    <citation type="submission" date="2020-10" db="EMBL/GenBank/DDBJ databases">
        <authorList>
            <person name="Gilroy R."/>
        </authorList>
    </citation>
    <scope>NUCLEOTIDE SEQUENCE</scope>
    <source>
        <strain evidence="9">B3-4054</strain>
    </source>
</reference>
<dbReference type="Proteomes" id="UP000823616">
    <property type="component" value="Unassembled WGS sequence"/>
</dbReference>
<organism evidence="9 10">
    <name type="scientific">Candidatus Avitreponema avistercoris</name>
    <dbReference type="NCBI Taxonomy" id="2840705"/>
    <lineage>
        <taxon>Bacteria</taxon>
        <taxon>Pseudomonadati</taxon>
        <taxon>Spirochaetota</taxon>
        <taxon>Spirochaetia</taxon>
        <taxon>Spirochaetales</taxon>
        <taxon>Candidatus Avitreponema</taxon>
    </lineage>
</organism>
<evidence type="ECO:0000313" key="10">
    <source>
        <dbReference type="Proteomes" id="UP000823616"/>
    </source>
</evidence>
<gene>
    <name evidence="9" type="ORF">IAA96_06060</name>
</gene>
<proteinExistence type="inferred from homology"/>
<dbReference type="PANTHER" id="PTHR30330">
    <property type="entry name" value="AGSS FAMILY TRANSPORTER, SODIUM-ALANINE"/>
    <property type="match status" value="1"/>
</dbReference>
<feature type="transmembrane region" description="Helical" evidence="8">
    <location>
        <begin position="378"/>
        <end position="398"/>
    </location>
</feature>
<feature type="transmembrane region" description="Helical" evidence="8">
    <location>
        <begin position="144"/>
        <end position="164"/>
    </location>
</feature>
<keyword evidence="6 8" id="KW-1133">Transmembrane helix</keyword>
<dbReference type="GO" id="GO:0005886">
    <property type="term" value="C:plasma membrane"/>
    <property type="evidence" value="ECO:0007669"/>
    <property type="project" value="UniProtKB-SubCell"/>
</dbReference>
<dbReference type="Pfam" id="PF01235">
    <property type="entry name" value="Na_Ala_symp"/>
    <property type="match status" value="1"/>
</dbReference>
<comment type="caution">
    <text evidence="9">The sequence shown here is derived from an EMBL/GenBank/DDBJ whole genome shotgun (WGS) entry which is preliminary data.</text>
</comment>
<keyword evidence="7 8" id="KW-0472">Membrane</keyword>
<dbReference type="PANTHER" id="PTHR30330:SF3">
    <property type="entry name" value="TRANSCRIPTIONAL REGULATOR, LRP FAMILY"/>
    <property type="match status" value="1"/>
</dbReference>
<evidence type="ECO:0000256" key="1">
    <source>
        <dbReference type="ARBA" id="ARBA00004651"/>
    </source>
</evidence>
<evidence type="ECO:0000256" key="5">
    <source>
        <dbReference type="ARBA" id="ARBA00022692"/>
    </source>
</evidence>
<feature type="transmembrane region" description="Helical" evidence="8">
    <location>
        <begin position="12"/>
        <end position="32"/>
    </location>
</feature>
<dbReference type="GO" id="GO:0005283">
    <property type="term" value="F:amino acid:sodium symporter activity"/>
    <property type="evidence" value="ECO:0007669"/>
    <property type="project" value="InterPro"/>
</dbReference>
<evidence type="ECO:0000256" key="2">
    <source>
        <dbReference type="ARBA" id="ARBA00009261"/>
    </source>
</evidence>
<keyword evidence="5 8" id="KW-0812">Transmembrane</keyword>
<feature type="transmembrane region" description="Helical" evidence="8">
    <location>
        <begin position="445"/>
        <end position="463"/>
    </location>
</feature>
<dbReference type="NCBIfam" id="TIGR00835">
    <property type="entry name" value="agcS"/>
    <property type="match status" value="1"/>
</dbReference>
<name>A0A9D9EPF4_9SPIR</name>
<dbReference type="EMBL" id="JADIMS010000110">
    <property type="protein sequence ID" value="MBO8450653.1"/>
    <property type="molecule type" value="Genomic_DNA"/>
</dbReference>
<feature type="transmembrane region" description="Helical" evidence="8">
    <location>
        <begin position="227"/>
        <end position="247"/>
    </location>
</feature>
<keyword evidence="3 8" id="KW-0813">Transport</keyword>
<keyword evidence="8" id="KW-0769">Symport</keyword>
<evidence type="ECO:0000256" key="7">
    <source>
        <dbReference type="ARBA" id="ARBA00023136"/>
    </source>
</evidence>
<feature type="transmembrane region" description="Helical" evidence="8">
    <location>
        <begin position="92"/>
        <end position="109"/>
    </location>
</feature>
<comment type="subcellular location">
    <subcellularLocation>
        <location evidence="1 8">Cell membrane</location>
        <topology evidence="1 8">Multi-pass membrane protein</topology>
    </subcellularLocation>
</comment>
<evidence type="ECO:0000256" key="3">
    <source>
        <dbReference type="ARBA" id="ARBA00022448"/>
    </source>
</evidence>
<sequence>MTFEEVLGKIDSVVWGPVTIVLILATGLLMTIRSRGIQFTKLGLAFRTIFKKNEGHGELSGFGALCTALSATIGTGNIVGVATAILAGGPGALLWMWIAAILGTATKYAECMLSIKYREVKEDGHILGGPFYVIEKGMGKNWKWLAVLFAVFGTMVGLFGIGTFTQVNGICGAVQNAFDPQNSAVAFELAGHSYSWATVIGGAVITVCTALVVIGGLRRISKVAEKIVPLMAVIYVFLGLSVIIMNFTKVPAAFALIFRSAFGAETAVQAAAGGALGAMMAAMQMGIARGIFSNEAGLGSAPIAASAVQTNEPVEQGMVNMTGTVIDTLVICSMTGLSIVIAGGDIWNPALNGGLNGSALTAAALSQVLGGDGLSVQFLLMLCLVFFAFTTILGWDYYSERCLEYLTRGNMTAVKVYRWLYILAVAIGPYMTISAVWTIADITNALMAVPNCISLIVLSGVVGKTTKEYFDRVSDPLHAGK</sequence>
<dbReference type="InterPro" id="IPR001463">
    <property type="entry name" value="Na/Ala_symport"/>
</dbReference>
<comment type="similarity">
    <text evidence="2 8">Belongs to the alanine or glycine:cation symporter (AGCS) (TC 2.A.25) family.</text>
</comment>
<protein>
    <submittedName>
        <fullName evidence="9">Alanine:cation symporter family protein</fullName>
    </submittedName>
</protein>
<feature type="transmembrane region" description="Helical" evidence="8">
    <location>
        <begin position="194"/>
        <end position="215"/>
    </location>
</feature>
<feature type="transmembrane region" description="Helical" evidence="8">
    <location>
        <begin position="325"/>
        <end position="347"/>
    </location>
</feature>